<dbReference type="AlphaFoldDB" id="A0A0K1Q5M5"/>
<reference evidence="2 3" key="1">
    <citation type="submission" date="2015-08" db="EMBL/GenBank/DDBJ databases">
        <authorList>
            <person name="Babu N.S."/>
            <person name="Beckwith C.J."/>
            <person name="Beseler K.G."/>
            <person name="Brison A."/>
            <person name="Carone J.V."/>
            <person name="Caskin T.P."/>
            <person name="Diamond M."/>
            <person name="Durham M.E."/>
            <person name="Foxe J.M."/>
            <person name="Go M."/>
            <person name="Henderson B.A."/>
            <person name="Jones I.B."/>
            <person name="McGettigan J.A."/>
            <person name="Micheletti S.J."/>
            <person name="Nasrallah M.E."/>
            <person name="Ortiz D."/>
            <person name="Piller C.R."/>
            <person name="Privatt S.R."/>
            <person name="Schneider S.L."/>
            <person name="Sharp S."/>
            <person name="Smith T.C."/>
            <person name="Stanton J.D."/>
            <person name="Ullery H.E."/>
            <person name="Wilson R.J."/>
            <person name="Serrano M.G."/>
            <person name="Buck G."/>
            <person name="Lee V."/>
            <person name="Wang Y."/>
            <person name="Carvalho R."/>
            <person name="Voegtly L."/>
            <person name="Shi R."/>
            <person name="Duckworth R."/>
            <person name="Johnson A."/>
            <person name="Loviza R."/>
            <person name="Walstead R."/>
            <person name="Shah Z."/>
            <person name="Kiflezghi M."/>
            <person name="Wade K."/>
            <person name="Ball S.L."/>
            <person name="Bradley K.W."/>
            <person name="Asai D.J."/>
            <person name="Bowman C.A."/>
            <person name="Russell D.A."/>
            <person name="Pope W.H."/>
            <person name="Jacobs-Sera D."/>
            <person name="Hendrix R.W."/>
            <person name="Hatfull G.F."/>
        </authorList>
    </citation>
    <scope>NUCLEOTIDE SEQUENCE [LARGE SCALE GENOMIC DNA]</scope>
    <source>
        <strain evidence="2 3">DSM 27648</strain>
    </source>
</reference>
<dbReference type="Proteomes" id="UP000064967">
    <property type="component" value="Chromosome"/>
</dbReference>
<dbReference type="InterPro" id="IPR008538">
    <property type="entry name" value="Uma2"/>
</dbReference>
<evidence type="ECO:0000313" key="3">
    <source>
        <dbReference type="Proteomes" id="UP000064967"/>
    </source>
</evidence>
<evidence type="ECO:0000259" key="1">
    <source>
        <dbReference type="Pfam" id="PF05685"/>
    </source>
</evidence>
<dbReference type="PANTHER" id="PTHR36558">
    <property type="entry name" value="GLR1098 PROTEIN"/>
    <property type="match status" value="1"/>
</dbReference>
<name>A0A0K1Q5M5_9BACT</name>
<proteinExistence type="predicted"/>
<dbReference type="EMBL" id="CP012333">
    <property type="protein sequence ID" value="AKV00957.1"/>
    <property type="molecule type" value="Genomic_DNA"/>
</dbReference>
<dbReference type="KEGG" id="llu:AKJ09_07620"/>
<dbReference type="STRING" id="1391654.AKJ09_07620"/>
<dbReference type="PANTHER" id="PTHR36558:SF1">
    <property type="entry name" value="RESTRICTION ENDONUCLEASE DOMAIN-CONTAINING PROTEIN-RELATED"/>
    <property type="match status" value="1"/>
</dbReference>
<organism evidence="2 3">
    <name type="scientific">Labilithrix luteola</name>
    <dbReference type="NCBI Taxonomy" id="1391654"/>
    <lineage>
        <taxon>Bacteria</taxon>
        <taxon>Pseudomonadati</taxon>
        <taxon>Myxococcota</taxon>
        <taxon>Polyangia</taxon>
        <taxon>Polyangiales</taxon>
        <taxon>Labilitrichaceae</taxon>
        <taxon>Labilithrix</taxon>
    </lineage>
</organism>
<keyword evidence="3" id="KW-1185">Reference proteome</keyword>
<evidence type="ECO:0000313" key="2">
    <source>
        <dbReference type="EMBL" id="AKV00957.1"/>
    </source>
</evidence>
<gene>
    <name evidence="2" type="ORF">AKJ09_07620</name>
</gene>
<accession>A0A0K1Q5M5</accession>
<dbReference type="CDD" id="cd06260">
    <property type="entry name" value="DUF820-like"/>
    <property type="match status" value="1"/>
</dbReference>
<feature type="domain" description="Putative restriction endonuclease" evidence="1">
    <location>
        <begin position="24"/>
        <end position="180"/>
    </location>
</feature>
<dbReference type="InterPro" id="IPR011335">
    <property type="entry name" value="Restrct_endonuc-II-like"/>
</dbReference>
<dbReference type="SUPFAM" id="SSF52980">
    <property type="entry name" value="Restriction endonuclease-like"/>
    <property type="match status" value="1"/>
</dbReference>
<sequence length="201" mass="22339">MMAMGTRRYPSVVSTVRRLHYSYEEYVRALEMSELRLEYQEGVIYAMPGGTPAHAQLGATMIGLFYSRLPRTCRTATSDMKVRVEATDLSTFPDVSVVCGEAKSSSIDANAITNPTLLVEVTSRSTEDYDRGDKLSQYKQVPSLRAVVFVSPRSHRLTVVERTATGWDERDYRSGEIMKLGAPAIDIAVDDAYEGIALDPQ</sequence>
<dbReference type="Pfam" id="PF05685">
    <property type="entry name" value="Uma2"/>
    <property type="match status" value="1"/>
</dbReference>
<dbReference type="Gene3D" id="3.90.1570.10">
    <property type="entry name" value="tt1808, chain A"/>
    <property type="match status" value="1"/>
</dbReference>
<protein>
    <recommendedName>
        <fullName evidence="1">Putative restriction endonuclease domain-containing protein</fullName>
    </recommendedName>
</protein>
<dbReference type="InterPro" id="IPR012296">
    <property type="entry name" value="Nuclease_put_TT1808"/>
</dbReference>